<dbReference type="Gene3D" id="2.60.120.1440">
    <property type="match status" value="1"/>
</dbReference>
<dbReference type="RefSeq" id="WP_188746639.1">
    <property type="nucleotide sequence ID" value="NZ_BMIK01000001.1"/>
</dbReference>
<dbReference type="InterPro" id="IPR032508">
    <property type="entry name" value="FecR_C"/>
</dbReference>
<reference evidence="5" key="1">
    <citation type="journal article" date="2019" name="Int. J. Syst. Evol. Microbiol.">
        <title>The Global Catalogue of Microorganisms (GCM) 10K type strain sequencing project: providing services to taxonomists for standard genome sequencing and annotation.</title>
        <authorList>
            <consortium name="The Broad Institute Genomics Platform"/>
            <consortium name="The Broad Institute Genome Sequencing Center for Infectious Disease"/>
            <person name="Wu L."/>
            <person name="Ma J."/>
        </authorList>
    </citation>
    <scope>NUCLEOTIDE SEQUENCE [LARGE SCALE GENOMIC DNA]</scope>
    <source>
        <strain evidence="5">CGMCC 1.15342</strain>
    </source>
</reference>
<evidence type="ECO:0000259" key="3">
    <source>
        <dbReference type="Pfam" id="PF16344"/>
    </source>
</evidence>
<dbReference type="Pfam" id="PF16344">
    <property type="entry name" value="FecR_C"/>
    <property type="match status" value="1"/>
</dbReference>
<dbReference type="EMBL" id="BMIK01000001">
    <property type="protein sequence ID" value="GGC14532.1"/>
    <property type="molecule type" value="Genomic_DNA"/>
</dbReference>
<evidence type="ECO:0000313" key="4">
    <source>
        <dbReference type="EMBL" id="GGC14532.1"/>
    </source>
</evidence>
<keyword evidence="5" id="KW-1185">Reference proteome</keyword>
<accession>A0ABQ1KYP3</accession>
<sequence>MAQERVLARLFRKYLTHELTADELTELRVLLEDESNRMRWDELAHESLVEPVSDDFLGDPAVKQELARSFSTIRRRMARPKLQRTLFPAAAAMLALAIGLWWFAGGSSQPSDPALASEFGSDALPGRNKAYLMLPNGERIPLSGEQSGIVVNKGVRYENGGMVVRETGATLPTTADTLLLSTPAGGQYAVTFSDGSRVWLNAGSTLKYPMRFGDECRSVVLEGEGYFEVEPDAIPFSVHTAGQTVTVLGTAFNIYGYPEEGQVETTLVNGSVTVSNHHSGTVHRLRPGQQSIVNVTQTAINDVAVTDFTAWRQGMFIFNDTELTKAIKQLGRWYNVDVVYEGAPPNTSFFGEIGRDKSLSQVLSLLKRSGVNFRIKEAVNDRKVLTVIP</sequence>
<proteinExistence type="predicted"/>
<gene>
    <name evidence="4" type="ORF">GCM10011386_02830</name>
</gene>
<keyword evidence="1" id="KW-1133">Transmembrane helix</keyword>
<evidence type="ECO:0000259" key="2">
    <source>
        <dbReference type="Pfam" id="PF04773"/>
    </source>
</evidence>
<dbReference type="PANTHER" id="PTHR30273">
    <property type="entry name" value="PERIPLASMIC SIGNAL SENSOR AND SIGMA FACTOR ACTIVATOR FECR-RELATED"/>
    <property type="match status" value="1"/>
</dbReference>
<feature type="domain" description="Protein FecR C-terminal" evidence="3">
    <location>
        <begin position="316"/>
        <end position="377"/>
    </location>
</feature>
<dbReference type="InterPro" id="IPR012373">
    <property type="entry name" value="Ferrdict_sens_TM"/>
</dbReference>
<comment type="caution">
    <text evidence="4">The sequence shown here is derived from an EMBL/GenBank/DDBJ whole genome shotgun (WGS) entry which is preliminary data.</text>
</comment>
<name>A0ABQ1KYP3_9SPHI</name>
<protein>
    <submittedName>
        <fullName evidence="4">Iron dicitrate transporter FecR</fullName>
    </submittedName>
</protein>
<dbReference type="Proteomes" id="UP000597338">
    <property type="component" value="Unassembled WGS sequence"/>
</dbReference>
<feature type="domain" description="FecR protein" evidence="2">
    <location>
        <begin position="180"/>
        <end position="272"/>
    </location>
</feature>
<dbReference type="InterPro" id="IPR006860">
    <property type="entry name" value="FecR"/>
</dbReference>
<evidence type="ECO:0000313" key="5">
    <source>
        <dbReference type="Proteomes" id="UP000597338"/>
    </source>
</evidence>
<feature type="transmembrane region" description="Helical" evidence="1">
    <location>
        <begin position="85"/>
        <end position="104"/>
    </location>
</feature>
<keyword evidence="1" id="KW-0812">Transmembrane</keyword>
<keyword evidence="1" id="KW-0472">Membrane</keyword>
<dbReference type="Pfam" id="PF04773">
    <property type="entry name" value="FecR"/>
    <property type="match status" value="1"/>
</dbReference>
<organism evidence="4 5">
    <name type="scientific">Parapedobacter defluvii</name>
    <dbReference type="NCBI Taxonomy" id="2045106"/>
    <lineage>
        <taxon>Bacteria</taxon>
        <taxon>Pseudomonadati</taxon>
        <taxon>Bacteroidota</taxon>
        <taxon>Sphingobacteriia</taxon>
        <taxon>Sphingobacteriales</taxon>
        <taxon>Sphingobacteriaceae</taxon>
        <taxon>Parapedobacter</taxon>
    </lineage>
</organism>
<dbReference type="PANTHER" id="PTHR30273:SF2">
    <property type="entry name" value="PROTEIN FECR"/>
    <property type="match status" value="1"/>
</dbReference>
<evidence type="ECO:0000256" key="1">
    <source>
        <dbReference type="SAM" id="Phobius"/>
    </source>
</evidence>
<dbReference type="Gene3D" id="3.55.50.30">
    <property type="match status" value="1"/>
</dbReference>